<evidence type="ECO:0000256" key="1">
    <source>
        <dbReference type="SAM" id="SignalP"/>
    </source>
</evidence>
<feature type="chain" id="PRO_5031168369" description="DUF4892 domain-containing protein" evidence="1">
    <location>
        <begin position="32"/>
        <end position="310"/>
    </location>
</feature>
<organism evidence="2 3">
    <name type="scientific">Pseudoteredinibacter isoporae</name>
    <dbReference type="NCBI Taxonomy" id="570281"/>
    <lineage>
        <taxon>Bacteria</taxon>
        <taxon>Pseudomonadati</taxon>
        <taxon>Pseudomonadota</taxon>
        <taxon>Gammaproteobacteria</taxon>
        <taxon>Cellvibrionales</taxon>
        <taxon>Cellvibrionaceae</taxon>
        <taxon>Pseudoteredinibacter</taxon>
    </lineage>
</organism>
<evidence type="ECO:0008006" key="4">
    <source>
        <dbReference type="Google" id="ProtNLM"/>
    </source>
</evidence>
<dbReference type="InParanoid" id="A0A7X0JX96"/>
<dbReference type="AlphaFoldDB" id="A0A7X0JX96"/>
<dbReference type="EMBL" id="JACHHT010000003">
    <property type="protein sequence ID" value="MBB6523373.1"/>
    <property type="molecule type" value="Genomic_DNA"/>
</dbReference>
<evidence type="ECO:0000313" key="2">
    <source>
        <dbReference type="EMBL" id="MBB6523373.1"/>
    </source>
</evidence>
<dbReference type="Pfam" id="PF16234">
    <property type="entry name" value="DUF4892"/>
    <property type="match status" value="1"/>
</dbReference>
<protein>
    <recommendedName>
        <fullName evidence="4">DUF4892 domain-containing protein</fullName>
    </recommendedName>
</protein>
<dbReference type="InterPro" id="IPR032608">
    <property type="entry name" value="DUF4892"/>
</dbReference>
<comment type="caution">
    <text evidence="2">The sequence shown here is derived from an EMBL/GenBank/DDBJ whole genome shotgun (WGS) entry which is preliminary data.</text>
</comment>
<dbReference type="RefSeq" id="WP_166848052.1">
    <property type="nucleotide sequence ID" value="NZ_JAAONY010000003.1"/>
</dbReference>
<evidence type="ECO:0000313" key="3">
    <source>
        <dbReference type="Proteomes" id="UP000528457"/>
    </source>
</evidence>
<feature type="signal peptide" evidence="1">
    <location>
        <begin position="1"/>
        <end position="31"/>
    </location>
</feature>
<keyword evidence="1" id="KW-0732">Signal</keyword>
<name>A0A7X0JX96_9GAMM</name>
<reference evidence="2 3" key="1">
    <citation type="submission" date="2020-08" db="EMBL/GenBank/DDBJ databases">
        <title>Genomic Encyclopedia of Type Strains, Phase IV (KMG-IV): sequencing the most valuable type-strain genomes for metagenomic binning, comparative biology and taxonomic classification.</title>
        <authorList>
            <person name="Goeker M."/>
        </authorList>
    </citation>
    <scope>NUCLEOTIDE SEQUENCE [LARGE SCALE GENOMIC DNA]</scope>
    <source>
        <strain evidence="2 3">DSM 22368</strain>
    </source>
</reference>
<gene>
    <name evidence="2" type="ORF">HNR48_003675</name>
</gene>
<dbReference type="Proteomes" id="UP000528457">
    <property type="component" value="Unassembled WGS sequence"/>
</dbReference>
<keyword evidence="3" id="KW-1185">Reference proteome</keyword>
<proteinExistence type="predicted"/>
<sequence>MNVLRTLNASKISSKGCVIAFFLALSGFLSAAKLHAEAWVDVPGVKAKRVIYEQQQESSDWVLPLGPIERVDGLWQPEQSRQFSGDLLRRTLEFDTEQSEAVVFRAYRDAILKQGVQTLFSCQGRDCGRSNNWANRFFGIYQLYGREDSQRLSSFSWRSEGREHFALLYLVRRGNQRIYLQQEWLSRVASEQSASVLVSEDQLWKQWRASGVLRLSQAAGQLDNDGLIKPEWLELIGKVLQAHPGQQLDVVAHHYGAGQARDQAESMLARLQQGLAAQGVAERRLQTHNLADLAPLQSRPESARLDLLLR</sequence>
<accession>A0A7X0JX96</accession>